<keyword evidence="3" id="KW-1185">Reference proteome</keyword>
<evidence type="ECO:0000313" key="3">
    <source>
        <dbReference type="Proteomes" id="UP001140560"/>
    </source>
</evidence>
<protein>
    <recommendedName>
        <fullName evidence="1">Heterokaryon incompatibility domain-containing protein</fullName>
    </recommendedName>
</protein>
<evidence type="ECO:0000313" key="2">
    <source>
        <dbReference type="EMBL" id="KAJ4372265.1"/>
    </source>
</evidence>
<dbReference type="EMBL" id="JAPEUY010000006">
    <property type="protein sequence ID" value="KAJ4372265.1"/>
    <property type="molecule type" value="Genomic_DNA"/>
</dbReference>
<dbReference type="OrthoDB" id="3548654at2759"/>
<dbReference type="InterPro" id="IPR052895">
    <property type="entry name" value="HetReg/Transcr_Mod"/>
</dbReference>
<organism evidence="2 3">
    <name type="scientific">Neocucurbitaria cava</name>
    <dbReference type="NCBI Taxonomy" id="798079"/>
    <lineage>
        <taxon>Eukaryota</taxon>
        <taxon>Fungi</taxon>
        <taxon>Dikarya</taxon>
        <taxon>Ascomycota</taxon>
        <taxon>Pezizomycotina</taxon>
        <taxon>Dothideomycetes</taxon>
        <taxon>Pleosporomycetidae</taxon>
        <taxon>Pleosporales</taxon>
        <taxon>Pleosporineae</taxon>
        <taxon>Cucurbitariaceae</taxon>
        <taxon>Neocucurbitaria</taxon>
    </lineage>
</organism>
<sequence length="485" mass="54602">MSEIYKKATRVIVWLGPTTEHSRMCKQWLEAIDKLIPTMQSANKITIGSPEYNPNWRLLILRDTFSSPETDAIWAASIGKFWNHTWFRRGWIVQEFLLAREVVCLSGDVQFGLQDLIDLFTVPADDALSEATDGWLSYRILMQLKTDSFDDTPQPRRFLRLMASVAQEFVTQELGDRLFGFLGMIEGLDFVPDYQQTVKENFTRFAATLARQYGCLDFLSLWSANLDDLMKDTPEELLGLPSWVPSFQATPLTAPWRLATGGVRSWNGQIKWDAAAGRRHIHDPPLDTTTDPNRLQVHGQIIDHIDKLSSARLVKNFTIEEGYLTSIVVQIQADLPGFEHWTQVELISFLNTVSRNGDASHESAEEILGLAPGGFPSEYKHLSNCADSLGICLSVGRGRRFMRTEKGRAGLAPFIGSRARESDKKGSVIVILHGCIVPMVLQKVDEDVDDDGGEWKVVGDCYFEGIMHGEAVDWEEGDTRTFVLV</sequence>
<accession>A0A9W9CNW4</accession>
<proteinExistence type="predicted"/>
<reference evidence="2" key="1">
    <citation type="submission" date="2022-10" db="EMBL/GenBank/DDBJ databases">
        <title>Tapping the CABI collections for fungal endophytes: first genome assemblies for Collariella, Neodidymelliopsis, Ascochyta clinopodiicola, Didymella pomorum, Didymosphaeria variabile, Neocosmospora piperis and Neocucurbitaria cava.</title>
        <authorList>
            <person name="Hill R."/>
        </authorList>
    </citation>
    <scope>NUCLEOTIDE SEQUENCE</scope>
    <source>
        <strain evidence="2">IMI 356814</strain>
    </source>
</reference>
<dbReference type="AlphaFoldDB" id="A0A9W9CNW4"/>
<dbReference type="PANTHER" id="PTHR24148:SF64">
    <property type="entry name" value="HETEROKARYON INCOMPATIBILITY DOMAIN-CONTAINING PROTEIN"/>
    <property type="match status" value="1"/>
</dbReference>
<feature type="domain" description="Heterokaryon incompatibility" evidence="1">
    <location>
        <begin position="1"/>
        <end position="95"/>
    </location>
</feature>
<dbReference type="Pfam" id="PF06985">
    <property type="entry name" value="HET"/>
    <property type="match status" value="1"/>
</dbReference>
<evidence type="ECO:0000259" key="1">
    <source>
        <dbReference type="Pfam" id="PF06985"/>
    </source>
</evidence>
<dbReference type="InterPro" id="IPR010730">
    <property type="entry name" value="HET"/>
</dbReference>
<name>A0A9W9CNW4_9PLEO</name>
<dbReference type="Proteomes" id="UP001140560">
    <property type="component" value="Unassembled WGS sequence"/>
</dbReference>
<dbReference type="PANTHER" id="PTHR24148">
    <property type="entry name" value="ANKYRIN REPEAT DOMAIN-CONTAINING PROTEIN 39 HOMOLOG-RELATED"/>
    <property type="match status" value="1"/>
</dbReference>
<comment type="caution">
    <text evidence="2">The sequence shown here is derived from an EMBL/GenBank/DDBJ whole genome shotgun (WGS) entry which is preliminary data.</text>
</comment>
<gene>
    <name evidence="2" type="ORF">N0V83_004039</name>
</gene>
<dbReference type="Pfam" id="PF26639">
    <property type="entry name" value="Het-6_barrel"/>
    <property type="match status" value="1"/>
</dbReference>